<protein>
    <submittedName>
        <fullName evidence="1">Uncharacterized protein</fullName>
    </submittedName>
</protein>
<sequence>MAEIIKLVYNIIIFLLLFIDVTDVEGGFNHLFKKTRIKCFSDSDCVKLSCQRPFIPKCINKYCKCVLTSFQW</sequence>
<dbReference type="EMBL" id="CASHSV030000615">
    <property type="protein sequence ID" value="CAJ2669538.1"/>
    <property type="molecule type" value="Genomic_DNA"/>
</dbReference>
<name>A0ACB0LJH6_TRIPR</name>
<reference evidence="1" key="1">
    <citation type="submission" date="2023-10" db="EMBL/GenBank/DDBJ databases">
        <authorList>
            <person name="Rodriguez Cubillos JULIANA M."/>
            <person name="De Vega J."/>
        </authorList>
    </citation>
    <scope>NUCLEOTIDE SEQUENCE</scope>
</reference>
<gene>
    <name evidence="1" type="ORF">MILVUS5_LOCUS33735</name>
</gene>
<keyword evidence="2" id="KW-1185">Reference proteome</keyword>
<accession>A0ACB0LJH6</accession>
<dbReference type="Proteomes" id="UP001177021">
    <property type="component" value="Unassembled WGS sequence"/>
</dbReference>
<comment type="caution">
    <text evidence="1">The sequence shown here is derived from an EMBL/GenBank/DDBJ whole genome shotgun (WGS) entry which is preliminary data.</text>
</comment>
<evidence type="ECO:0000313" key="2">
    <source>
        <dbReference type="Proteomes" id="UP001177021"/>
    </source>
</evidence>
<organism evidence="1 2">
    <name type="scientific">Trifolium pratense</name>
    <name type="common">Red clover</name>
    <dbReference type="NCBI Taxonomy" id="57577"/>
    <lineage>
        <taxon>Eukaryota</taxon>
        <taxon>Viridiplantae</taxon>
        <taxon>Streptophyta</taxon>
        <taxon>Embryophyta</taxon>
        <taxon>Tracheophyta</taxon>
        <taxon>Spermatophyta</taxon>
        <taxon>Magnoliopsida</taxon>
        <taxon>eudicotyledons</taxon>
        <taxon>Gunneridae</taxon>
        <taxon>Pentapetalae</taxon>
        <taxon>rosids</taxon>
        <taxon>fabids</taxon>
        <taxon>Fabales</taxon>
        <taxon>Fabaceae</taxon>
        <taxon>Papilionoideae</taxon>
        <taxon>50 kb inversion clade</taxon>
        <taxon>NPAAA clade</taxon>
        <taxon>Hologalegina</taxon>
        <taxon>IRL clade</taxon>
        <taxon>Trifolieae</taxon>
        <taxon>Trifolium</taxon>
    </lineage>
</organism>
<evidence type="ECO:0000313" key="1">
    <source>
        <dbReference type="EMBL" id="CAJ2669538.1"/>
    </source>
</evidence>
<proteinExistence type="predicted"/>